<dbReference type="GO" id="GO:0005576">
    <property type="term" value="C:extracellular region"/>
    <property type="evidence" value="ECO:0007669"/>
    <property type="project" value="UniProtKB-SubCell"/>
</dbReference>
<evidence type="ECO:0000313" key="6">
    <source>
        <dbReference type="Proteomes" id="UP000829999"/>
    </source>
</evidence>
<dbReference type="GeneID" id="118275120"/>
<dbReference type="RefSeq" id="XP_035448877.2">
    <property type="nucleotide sequence ID" value="XM_035592984.2"/>
</dbReference>
<organism evidence="6 7">
    <name type="scientific">Spodoptera frugiperda</name>
    <name type="common">Fall armyworm</name>
    <dbReference type="NCBI Taxonomy" id="7108"/>
    <lineage>
        <taxon>Eukaryota</taxon>
        <taxon>Metazoa</taxon>
        <taxon>Ecdysozoa</taxon>
        <taxon>Arthropoda</taxon>
        <taxon>Hexapoda</taxon>
        <taxon>Insecta</taxon>
        <taxon>Pterygota</taxon>
        <taxon>Neoptera</taxon>
        <taxon>Endopterygota</taxon>
        <taxon>Lepidoptera</taxon>
        <taxon>Glossata</taxon>
        <taxon>Ditrysia</taxon>
        <taxon>Noctuoidea</taxon>
        <taxon>Noctuidae</taxon>
        <taxon>Amphipyrinae</taxon>
        <taxon>Spodoptera</taxon>
    </lineage>
</organism>
<dbReference type="InterPro" id="IPR003172">
    <property type="entry name" value="ML_dom"/>
</dbReference>
<dbReference type="AlphaFoldDB" id="A0A9R0EQ78"/>
<keyword evidence="6" id="KW-1185">Reference proteome</keyword>
<evidence type="ECO:0000256" key="3">
    <source>
        <dbReference type="ARBA" id="ARBA00022525"/>
    </source>
</evidence>
<evidence type="ECO:0000256" key="4">
    <source>
        <dbReference type="SAM" id="SignalP"/>
    </source>
</evidence>
<dbReference type="Pfam" id="PF02221">
    <property type="entry name" value="E1_DerP2_DerF2"/>
    <property type="match status" value="1"/>
</dbReference>
<comment type="subcellular location">
    <subcellularLocation>
        <location evidence="1">Secreted</location>
    </subcellularLocation>
</comment>
<protein>
    <submittedName>
        <fullName evidence="7">NPC intracellular cholesterol transporter 2-like</fullName>
    </submittedName>
</protein>
<dbReference type="Gene3D" id="2.60.40.770">
    <property type="match status" value="1"/>
</dbReference>
<sequence>MVSLSLCTLEQANMLRVVAYVCALLALAHGQTTNVQSCSLSSAPLPINAHIEGCVDPPCILPQGTYAVVNVIFRAPRPIQSMTTVATAHIMGLPIPYGLGEAAHTCNYLTNSQCPLDKGEVVQYTLHMFIESFFPAGTNVTVELRVTEGWGLFAPTLWCIRVPLSIVGPLPSSNISAHNATITDKV</sequence>
<evidence type="ECO:0000259" key="5">
    <source>
        <dbReference type="SMART" id="SM00737"/>
    </source>
</evidence>
<feature type="domain" description="MD-2-related lipid-recognition" evidence="5">
    <location>
        <begin position="35"/>
        <end position="164"/>
    </location>
</feature>
<reference evidence="7" key="1">
    <citation type="submission" date="2025-08" db="UniProtKB">
        <authorList>
            <consortium name="RefSeq"/>
        </authorList>
    </citation>
    <scope>IDENTIFICATION</scope>
    <source>
        <tissue evidence="7">Whole larval tissue</tissue>
    </source>
</reference>
<feature type="chain" id="PRO_5040331036" evidence="4">
    <location>
        <begin position="31"/>
        <end position="186"/>
    </location>
</feature>
<feature type="signal peptide" evidence="4">
    <location>
        <begin position="1"/>
        <end position="30"/>
    </location>
</feature>
<name>A0A9R0EQ78_SPOFR</name>
<evidence type="ECO:0000256" key="1">
    <source>
        <dbReference type="ARBA" id="ARBA00004613"/>
    </source>
</evidence>
<dbReference type="SUPFAM" id="SSF81296">
    <property type="entry name" value="E set domains"/>
    <property type="match status" value="1"/>
</dbReference>
<accession>A0A9R0EQ78</accession>
<comment type="similarity">
    <text evidence="2">Belongs to the NPC2 family.</text>
</comment>
<dbReference type="Proteomes" id="UP000829999">
    <property type="component" value="Chromosome 11"/>
</dbReference>
<keyword evidence="3" id="KW-0964">Secreted</keyword>
<evidence type="ECO:0000313" key="7">
    <source>
        <dbReference type="RefSeq" id="XP_035448877.2"/>
    </source>
</evidence>
<dbReference type="InterPro" id="IPR014756">
    <property type="entry name" value="Ig_E-set"/>
</dbReference>
<keyword evidence="4" id="KW-0732">Signal</keyword>
<dbReference type="SMART" id="SM00737">
    <property type="entry name" value="ML"/>
    <property type="match status" value="1"/>
</dbReference>
<evidence type="ECO:0000256" key="2">
    <source>
        <dbReference type="ARBA" id="ARBA00006370"/>
    </source>
</evidence>
<dbReference type="FunFam" id="2.60.40.770:FF:000001">
    <property type="entry name" value="NPC intracellular cholesterol transporter 2"/>
    <property type="match status" value="1"/>
</dbReference>
<proteinExistence type="inferred from homology"/>
<dbReference type="OrthoDB" id="6489092at2759"/>
<gene>
    <name evidence="7" type="primary">LOC118275120</name>
</gene>